<organism evidence="7 8">
    <name type="scientific">Methanobrevibacter millerae</name>
    <dbReference type="NCBI Taxonomy" id="230361"/>
    <lineage>
        <taxon>Archaea</taxon>
        <taxon>Methanobacteriati</taxon>
        <taxon>Methanobacteriota</taxon>
        <taxon>Methanomada group</taxon>
        <taxon>Methanobacteria</taxon>
        <taxon>Methanobacteriales</taxon>
        <taxon>Methanobacteriaceae</taxon>
        <taxon>Methanobrevibacter</taxon>
    </lineage>
</organism>
<dbReference type="RefSeq" id="WP_058739573.1">
    <property type="nucleotide sequence ID" value="NZ_CP011266.1"/>
</dbReference>
<dbReference type="Gene3D" id="3.40.50.360">
    <property type="match status" value="1"/>
</dbReference>
<name>A0A0U2SKF0_9EURY</name>
<keyword evidence="3" id="KW-0285">Flavoprotein</keyword>
<dbReference type="OrthoDB" id="9059at2157"/>
<reference evidence="7 8" key="1">
    <citation type="submission" date="2015-04" db="EMBL/GenBank/DDBJ databases">
        <title>The complete genome sequence of the rumen methanogen Methanobrevibacter millerae SM9.</title>
        <authorList>
            <person name="Leahy S.C."/>
            <person name="Kelly W.J."/>
            <person name="Pacheco D.M."/>
            <person name="Li D."/>
            <person name="Altermann E."/>
            <person name="Attwood G.T."/>
        </authorList>
    </citation>
    <scope>NUCLEOTIDE SEQUENCE [LARGE SCALE GENOMIC DNA]</scope>
    <source>
        <strain evidence="7 8">SM9</strain>
    </source>
</reference>
<gene>
    <name evidence="7" type="ORF">sm9_1565</name>
</gene>
<evidence type="ECO:0000256" key="4">
    <source>
        <dbReference type="ARBA" id="ARBA00022643"/>
    </source>
</evidence>
<proteinExistence type="inferred from homology"/>
<dbReference type="Proteomes" id="UP000067738">
    <property type="component" value="Chromosome"/>
</dbReference>
<comment type="similarity">
    <text evidence="5">Belongs to the SsuE family. Isf subfamily.</text>
</comment>
<dbReference type="InterPro" id="IPR005025">
    <property type="entry name" value="FMN_Rdtase-like_dom"/>
</dbReference>
<dbReference type="GO" id="GO:0016491">
    <property type="term" value="F:oxidoreductase activity"/>
    <property type="evidence" value="ECO:0007669"/>
    <property type="project" value="InterPro"/>
</dbReference>
<dbReference type="KEGG" id="mmil:sm9_1565"/>
<evidence type="ECO:0000256" key="3">
    <source>
        <dbReference type="ARBA" id="ARBA00022630"/>
    </source>
</evidence>
<feature type="domain" description="NADPH-dependent FMN reductase-like" evidence="6">
    <location>
        <begin position="4"/>
        <end position="126"/>
    </location>
</feature>
<dbReference type="PATRIC" id="fig|230361.4.peg.1622"/>
<evidence type="ECO:0000313" key="8">
    <source>
        <dbReference type="Proteomes" id="UP000067738"/>
    </source>
</evidence>
<accession>A0A0U2SKF0</accession>
<dbReference type="EMBL" id="CP011266">
    <property type="protein sequence ID" value="ALT69333.1"/>
    <property type="molecule type" value="Genomic_DNA"/>
</dbReference>
<dbReference type="PANTHER" id="PTHR43278:SF2">
    <property type="entry name" value="IRON-SULFUR FLAVOPROTEIN"/>
    <property type="match status" value="1"/>
</dbReference>
<protein>
    <submittedName>
        <fullName evidence="7">NADPH-dependent FMN reductase</fullName>
    </submittedName>
</protein>
<evidence type="ECO:0000259" key="6">
    <source>
        <dbReference type="Pfam" id="PF03358"/>
    </source>
</evidence>
<sequence>MAKRVVVISSSPRKGGNSDIMCDEFVKGAVDGGNTATKYFLEDIEFESCKACYACKTPQRECFQDDKISLILDDMMEADVIVYATPVYYYSMCGTLKMFFDRCYPVFRYLEDKDYYIITAAGSSNGDALKGIRDFIGFSKNPTEKDVFSAFGDVKNQNDLLEKVYNAGKNC</sequence>
<keyword evidence="4" id="KW-0288">FMN</keyword>
<dbReference type="Pfam" id="PF03358">
    <property type="entry name" value="FMN_red"/>
    <property type="match status" value="1"/>
</dbReference>
<dbReference type="PANTHER" id="PTHR43278">
    <property type="entry name" value="NAD(P)H-DEPENDENT FMN-CONTAINING OXIDOREDUCTASE YWQN-RELATED"/>
    <property type="match status" value="1"/>
</dbReference>
<comment type="cofactor">
    <cofactor evidence="2">
        <name>[4Fe-4S] cluster</name>
        <dbReference type="ChEBI" id="CHEBI:49883"/>
    </cofactor>
</comment>
<dbReference type="AlphaFoldDB" id="A0A0U2SKF0"/>
<evidence type="ECO:0000256" key="1">
    <source>
        <dbReference type="ARBA" id="ARBA00001917"/>
    </source>
</evidence>
<evidence type="ECO:0000256" key="2">
    <source>
        <dbReference type="ARBA" id="ARBA00001966"/>
    </source>
</evidence>
<dbReference type="SUPFAM" id="SSF52218">
    <property type="entry name" value="Flavoproteins"/>
    <property type="match status" value="1"/>
</dbReference>
<evidence type="ECO:0000256" key="5">
    <source>
        <dbReference type="ARBA" id="ARBA00038292"/>
    </source>
</evidence>
<evidence type="ECO:0000313" key="7">
    <source>
        <dbReference type="EMBL" id="ALT69333.1"/>
    </source>
</evidence>
<dbReference type="GeneID" id="26736506"/>
<dbReference type="InterPro" id="IPR051796">
    <property type="entry name" value="ISF_SsuE-like"/>
</dbReference>
<dbReference type="InterPro" id="IPR029039">
    <property type="entry name" value="Flavoprotein-like_sf"/>
</dbReference>
<comment type="cofactor">
    <cofactor evidence="1">
        <name>FMN</name>
        <dbReference type="ChEBI" id="CHEBI:58210"/>
    </cofactor>
</comment>
<keyword evidence="8" id="KW-1185">Reference proteome</keyword>